<accession>A0A8T0RTU5</accession>
<name>A0A8T0RTU5_PANVG</name>
<comment type="caution">
    <text evidence="1">The sequence shown here is derived from an EMBL/GenBank/DDBJ whole genome shotgun (WGS) entry which is preliminary data.</text>
</comment>
<dbReference type="Gene3D" id="1.20.1280.170">
    <property type="entry name" value="Exocyst complex component Exo70"/>
    <property type="match status" value="1"/>
</dbReference>
<dbReference type="Proteomes" id="UP000823388">
    <property type="component" value="Chromosome 5N"/>
</dbReference>
<keyword evidence="2" id="KW-1185">Reference proteome</keyword>
<gene>
    <name evidence="1" type="ORF">PVAP13_5NG367824</name>
</gene>
<dbReference type="SUPFAM" id="SSF74788">
    <property type="entry name" value="Cullin repeat-like"/>
    <property type="match status" value="1"/>
</dbReference>
<dbReference type="EMBL" id="CM029046">
    <property type="protein sequence ID" value="KAG2588864.1"/>
    <property type="molecule type" value="Genomic_DNA"/>
</dbReference>
<sequence length="166" mass="18799">MNTLRKAIDRHSAQLASYVETIDINNIMGDHKEESKEILLKIWTTVMHIIVGFLGEMQRQLNGQELGYFNRLKEDYFLAIAKHIVMKLLKAASSICIQGASIDPAYKDTSTLKPDLSKMLNVVMMYQALNYGMPTILALLSGQRVHSRRGWRAHPQVVGHVCQTIC</sequence>
<protein>
    <submittedName>
        <fullName evidence="1">Uncharacterized protein</fullName>
    </submittedName>
</protein>
<organism evidence="1 2">
    <name type="scientific">Panicum virgatum</name>
    <name type="common">Blackwell switchgrass</name>
    <dbReference type="NCBI Taxonomy" id="38727"/>
    <lineage>
        <taxon>Eukaryota</taxon>
        <taxon>Viridiplantae</taxon>
        <taxon>Streptophyta</taxon>
        <taxon>Embryophyta</taxon>
        <taxon>Tracheophyta</taxon>
        <taxon>Spermatophyta</taxon>
        <taxon>Magnoliopsida</taxon>
        <taxon>Liliopsida</taxon>
        <taxon>Poales</taxon>
        <taxon>Poaceae</taxon>
        <taxon>PACMAD clade</taxon>
        <taxon>Panicoideae</taxon>
        <taxon>Panicodae</taxon>
        <taxon>Paniceae</taxon>
        <taxon>Panicinae</taxon>
        <taxon>Panicum</taxon>
        <taxon>Panicum sect. Hiantes</taxon>
    </lineage>
</organism>
<evidence type="ECO:0000313" key="1">
    <source>
        <dbReference type="EMBL" id="KAG2588864.1"/>
    </source>
</evidence>
<proteinExistence type="predicted"/>
<dbReference type="InterPro" id="IPR016159">
    <property type="entry name" value="Cullin_repeat-like_dom_sf"/>
</dbReference>
<dbReference type="AlphaFoldDB" id="A0A8T0RTU5"/>
<evidence type="ECO:0000313" key="2">
    <source>
        <dbReference type="Proteomes" id="UP000823388"/>
    </source>
</evidence>
<reference evidence="1" key="1">
    <citation type="submission" date="2020-05" db="EMBL/GenBank/DDBJ databases">
        <title>WGS assembly of Panicum virgatum.</title>
        <authorList>
            <person name="Lovell J.T."/>
            <person name="Jenkins J."/>
            <person name="Shu S."/>
            <person name="Juenger T.E."/>
            <person name="Schmutz J."/>
        </authorList>
    </citation>
    <scope>NUCLEOTIDE SEQUENCE</scope>
    <source>
        <strain evidence="1">AP13</strain>
    </source>
</reference>